<dbReference type="PANTHER" id="PTHR43559">
    <property type="entry name" value="HYDROLASE YCAC-RELATED"/>
    <property type="match status" value="1"/>
</dbReference>
<dbReference type="Proteomes" id="UP001322481">
    <property type="component" value="Chromosome"/>
</dbReference>
<dbReference type="EMBL" id="CP139858">
    <property type="protein sequence ID" value="WQB98527.1"/>
    <property type="molecule type" value="Genomic_DNA"/>
</dbReference>
<keyword evidence="1" id="KW-0732">Signal</keyword>
<evidence type="ECO:0000313" key="3">
    <source>
        <dbReference type="EMBL" id="WQB98527.1"/>
    </source>
</evidence>
<dbReference type="RefSeq" id="WP_322418814.1">
    <property type="nucleotide sequence ID" value="NZ_CP139858.1"/>
</dbReference>
<feature type="chain" id="PRO_5046488414" evidence="1">
    <location>
        <begin position="28"/>
        <end position="253"/>
    </location>
</feature>
<feature type="signal peptide" evidence="1">
    <location>
        <begin position="1"/>
        <end position="27"/>
    </location>
</feature>
<evidence type="ECO:0000256" key="1">
    <source>
        <dbReference type="SAM" id="SignalP"/>
    </source>
</evidence>
<evidence type="ECO:0000313" key="4">
    <source>
        <dbReference type="Proteomes" id="UP001322481"/>
    </source>
</evidence>
<accession>A0ABZ0VM27</accession>
<protein>
    <submittedName>
        <fullName evidence="3">Isochorismatase family protein</fullName>
    </submittedName>
</protein>
<organism evidence="3 4">
    <name type="scientific">Mesorhizobium huakuii</name>
    <dbReference type="NCBI Taxonomy" id="28104"/>
    <lineage>
        <taxon>Bacteria</taxon>
        <taxon>Pseudomonadati</taxon>
        <taxon>Pseudomonadota</taxon>
        <taxon>Alphaproteobacteria</taxon>
        <taxon>Hyphomicrobiales</taxon>
        <taxon>Phyllobacteriaceae</taxon>
        <taxon>Mesorhizobium</taxon>
    </lineage>
</organism>
<keyword evidence="4" id="KW-1185">Reference proteome</keyword>
<dbReference type="Pfam" id="PF00857">
    <property type="entry name" value="Isochorismatase"/>
    <property type="match status" value="1"/>
</dbReference>
<dbReference type="InterPro" id="IPR036380">
    <property type="entry name" value="Isochorismatase-like_sf"/>
</dbReference>
<dbReference type="PANTHER" id="PTHR43559:SF2">
    <property type="entry name" value="HOMOLOG OF SLSA IN STM"/>
    <property type="match status" value="1"/>
</dbReference>
<dbReference type="InterPro" id="IPR000868">
    <property type="entry name" value="Isochorismatase-like_dom"/>
</dbReference>
<feature type="domain" description="Isochorismatase-like" evidence="2">
    <location>
        <begin position="56"/>
        <end position="207"/>
    </location>
</feature>
<sequence>MKRREILIAGAAAGAATLLTTPTTAVAAAAGSISSSKTKGNDMTSNKWMIDPNDAVLLLIDHQSGLFQLVRDMEYRELRNNVTALAKVAKIAKIPTVVTASVPEGANGPTIPEILQSNPDAVYVPRSGPINAWDHRPFVEAIEKTKRKTLLIAGTLTSICMVFPALKALEAGYKVFCIVDASGNWSKMATDISIARVTQAGAMPIDTFAAITEVMHTWDRPDAMDFAKIFVDHVEPAYGALFESYYAAQKAAK</sequence>
<name>A0ABZ0VM27_9HYPH</name>
<dbReference type="Gene3D" id="3.40.50.850">
    <property type="entry name" value="Isochorismatase-like"/>
    <property type="match status" value="1"/>
</dbReference>
<dbReference type="InterPro" id="IPR053152">
    <property type="entry name" value="Hydrolase_YcaC-like"/>
</dbReference>
<evidence type="ECO:0000259" key="2">
    <source>
        <dbReference type="Pfam" id="PF00857"/>
    </source>
</evidence>
<reference evidence="3 4" key="1">
    <citation type="submission" date="2023-11" db="EMBL/GenBank/DDBJ databases">
        <authorList>
            <person name="Panchal A.K."/>
            <person name="Meaney J.S."/>
            <person name="Karas B.J."/>
            <person name="diCenzo G.C."/>
        </authorList>
    </citation>
    <scope>NUCLEOTIDE SEQUENCE [LARGE SCALE GENOMIC DNA]</scope>
    <source>
        <strain evidence="3 4">NZP2235</strain>
    </source>
</reference>
<gene>
    <name evidence="3" type="ORF">U0R22_002682</name>
</gene>
<dbReference type="SUPFAM" id="SSF52499">
    <property type="entry name" value="Isochorismatase-like hydrolases"/>
    <property type="match status" value="1"/>
</dbReference>
<proteinExistence type="predicted"/>